<reference evidence="1" key="1">
    <citation type="submission" date="2022-10" db="EMBL/GenBank/DDBJ databases">
        <title>Culturing micro-colonial fungi from biological soil crusts in the Mojave desert and describing Neophaeococcomyces mojavensis, and introducing the new genera and species Taxawa tesnikishii.</title>
        <authorList>
            <person name="Kurbessoian T."/>
            <person name="Stajich J.E."/>
        </authorList>
    </citation>
    <scope>NUCLEOTIDE SEQUENCE</scope>
    <source>
        <strain evidence="1">JES_112</strain>
    </source>
</reference>
<gene>
    <name evidence="1" type="ORF">H2198_009904</name>
</gene>
<sequence length="617" mass="70350">MATTTPATEHIKAKLQADSRDISVIWNEAISQYNETANQHKDTSRVALTTPSYKNTQVMLDFCHMEMQRFHFFRNGDKKVDRLRALFMQNIDLIDAGSKQLLTAVSASFPPALAISTAMTFVLTAFRSQRADYDIVANFFEDMNNFLQRVTIIEKRVPAKRAYTNALMDVFVALLQLCAIARKYILQKRFKKWVANAIFGGDADLESGRKKMDISLSNLQSATEFAILDNSENMLDQQVLMIGRLSDLHQELRQNERIQERIAANQQAALATISDDVQALRRDVRRLLSFQQALKANENQVTIKVEELSSNPVRHFYGLRPEVGSLPDMLALVTALEKSQVDEIGSWLFDNDAWSAWVDSESLPSSLWLVGGSGVGKTNLSLSVYQQLCRLRSSEPEVCTVYFSCRGSDIRRRHTVDLLRNCAIQIADQSLILRQRLEAMLRNGGVNALLHGVDLGPDTADHNIFIYNNFLATSKNRLYIVIDGINEFDVKEFQRFYNIVRKVESTRLRIKFVVTSDSAAPRVTNPNTRHGREQMLNVIQSHTVQIRRQQFLPDLRTLVWKRINSEDSAYEGLRRLNKHMTTWGDSASRHLEQESARRSSQLKCPHREIASEARYTA</sequence>
<dbReference type="EMBL" id="JAPDRQ010000307">
    <property type="protein sequence ID" value="KAJ9650799.1"/>
    <property type="molecule type" value="Genomic_DNA"/>
</dbReference>
<comment type="caution">
    <text evidence="1">The sequence shown here is derived from an EMBL/GenBank/DDBJ whole genome shotgun (WGS) entry which is preliminary data.</text>
</comment>
<name>A0ACC2ZT20_9EURO</name>
<protein>
    <submittedName>
        <fullName evidence="1">Uncharacterized protein</fullName>
    </submittedName>
</protein>
<proteinExistence type="predicted"/>
<evidence type="ECO:0000313" key="2">
    <source>
        <dbReference type="Proteomes" id="UP001172386"/>
    </source>
</evidence>
<evidence type="ECO:0000313" key="1">
    <source>
        <dbReference type="EMBL" id="KAJ9650799.1"/>
    </source>
</evidence>
<keyword evidence="2" id="KW-1185">Reference proteome</keyword>
<accession>A0ACC2ZT20</accession>
<organism evidence="1 2">
    <name type="scientific">Neophaeococcomyces mojaviensis</name>
    <dbReference type="NCBI Taxonomy" id="3383035"/>
    <lineage>
        <taxon>Eukaryota</taxon>
        <taxon>Fungi</taxon>
        <taxon>Dikarya</taxon>
        <taxon>Ascomycota</taxon>
        <taxon>Pezizomycotina</taxon>
        <taxon>Eurotiomycetes</taxon>
        <taxon>Chaetothyriomycetidae</taxon>
        <taxon>Chaetothyriales</taxon>
        <taxon>Chaetothyriales incertae sedis</taxon>
        <taxon>Neophaeococcomyces</taxon>
    </lineage>
</organism>
<dbReference type="Proteomes" id="UP001172386">
    <property type="component" value="Unassembled WGS sequence"/>
</dbReference>